<dbReference type="AlphaFoldDB" id="A0A3M8P3J5"/>
<gene>
    <name evidence="3" type="ORF">EEX84_15240</name>
</gene>
<name>A0A3M8P3J5_9BACL</name>
<dbReference type="PANTHER" id="PTHR42953">
    <property type="entry name" value="HIGH-AFFINITY ZINC UPTAKE SYSTEM PROTEIN ZNUA-RELATED"/>
    <property type="match status" value="1"/>
</dbReference>
<dbReference type="GO" id="GO:0007155">
    <property type="term" value="P:cell adhesion"/>
    <property type="evidence" value="ECO:0007669"/>
    <property type="project" value="InterPro"/>
</dbReference>
<comment type="caution">
    <text evidence="3">The sequence shown here is derived from an EMBL/GenBank/DDBJ whole genome shotgun (WGS) entry which is preliminary data.</text>
</comment>
<evidence type="ECO:0000313" key="3">
    <source>
        <dbReference type="EMBL" id="RNF38279.1"/>
    </source>
</evidence>
<feature type="compositionally biased region" description="Basic and acidic residues" evidence="1">
    <location>
        <begin position="129"/>
        <end position="172"/>
    </location>
</feature>
<organism evidence="3 4">
    <name type="scientific">Planococcus salinus</name>
    <dbReference type="NCBI Taxonomy" id="1848460"/>
    <lineage>
        <taxon>Bacteria</taxon>
        <taxon>Bacillati</taxon>
        <taxon>Bacillota</taxon>
        <taxon>Bacilli</taxon>
        <taxon>Bacillales</taxon>
        <taxon>Caryophanaceae</taxon>
        <taxon>Planococcus</taxon>
    </lineage>
</organism>
<feature type="signal peptide" evidence="2">
    <location>
        <begin position="1"/>
        <end position="21"/>
    </location>
</feature>
<evidence type="ECO:0000313" key="4">
    <source>
        <dbReference type="Proteomes" id="UP000275473"/>
    </source>
</evidence>
<protein>
    <submittedName>
        <fullName evidence="3">Adhesin</fullName>
    </submittedName>
</protein>
<dbReference type="InterPro" id="IPR006127">
    <property type="entry name" value="ZnuA-like"/>
</dbReference>
<dbReference type="EMBL" id="RIAX01000017">
    <property type="protein sequence ID" value="RNF38279.1"/>
    <property type="molecule type" value="Genomic_DNA"/>
</dbReference>
<dbReference type="OrthoDB" id="9810636at2"/>
<dbReference type="GO" id="GO:0046872">
    <property type="term" value="F:metal ion binding"/>
    <property type="evidence" value="ECO:0007669"/>
    <property type="project" value="InterPro"/>
</dbReference>
<proteinExistence type="predicted"/>
<dbReference type="PRINTS" id="PR00691">
    <property type="entry name" value="ADHESINB"/>
</dbReference>
<reference evidence="3 4" key="1">
    <citation type="journal article" date="2018" name="Int. J. Syst. Evol. Microbiol.">
        <title>Planococcus salinus sp. nov., a moderately halophilic bacterium isolated from a saline-alkali soil.</title>
        <authorList>
            <person name="Gan L."/>
        </authorList>
    </citation>
    <scope>NUCLEOTIDE SEQUENCE [LARGE SCALE GENOMIC DNA]</scope>
    <source>
        <strain evidence="3 4">LCB217</strain>
    </source>
</reference>
<dbReference type="InterPro" id="IPR050492">
    <property type="entry name" value="Bact_metal-bind_prot9"/>
</dbReference>
<evidence type="ECO:0000256" key="2">
    <source>
        <dbReference type="SAM" id="SignalP"/>
    </source>
</evidence>
<dbReference type="Proteomes" id="UP000275473">
    <property type="component" value="Unassembled WGS sequence"/>
</dbReference>
<dbReference type="Gene3D" id="3.40.50.1980">
    <property type="entry name" value="Nitrogenase molybdenum iron protein domain"/>
    <property type="match status" value="2"/>
</dbReference>
<feature type="chain" id="PRO_5038839202" evidence="2">
    <location>
        <begin position="22"/>
        <end position="341"/>
    </location>
</feature>
<evidence type="ECO:0000256" key="1">
    <source>
        <dbReference type="SAM" id="MobiDB-lite"/>
    </source>
</evidence>
<keyword evidence="4" id="KW-1185">Reference proteome</keyword>
<keyword evidence="2" id="KW-0732">Signal</keyword>
<dbReference type="Pfam" id="PF01297">
    <property type="entry name" value="ZnuA"/>
    <property type="match status" value="1"/>
</dbReference>
<dbReference type="GO" id="GO:0030001">
    <property type="term" value="P:metal ion transport"/>
    <property type="evidence" value="ECO:0007669"/>
    <property type="project" value="InterPro"/>
</dbReference>
<dbReference type="InterPro" id="IPR006129">
    <property type="entry name" value="AdhesinB"/>
</dbReference>
<dbReference type="PANTHER" id="PTHR42953:SF8">
    <property type="entry name" value="ZINT DOMAIN-CONTAINING PROTEIN"/>
    <property type="match status" value="1"/>
</dbReference>
<accession>A0A3M8P3J5</accession>
<dbReference type="PROSITE" id="PS51257">
    <property type="entry name" value="PROKAR_LIPOPROTEIN"/>
    <property type="match status" value="1"/>
</dbReference>
<feature type="region of interest" description="Disordered" evidence="1">
    <location>
        <begin position="128"/>
        <end position="174"/>
    </location>
</feature>
<dbReference type="RefSeq" id="WP_123166510.1">
    <property type="nucleotide sequence ID" value="NZ_RIAX01000017.1"/>
</dbReference>
<sequence>MKKIYLLLAFVLLLAACGAPAVDDSATETETDGSILDVYTTVYPLTYFTERIGGERVNVESVYPAGSNEHNFEPTQQDMIAMAEADLLFYIGLGLEGFIDSAKNTLENENVEFVATADAISDEELTAGHSHDGETHEDEAHEGESHGHGAENHEEDGHAESHEGHDHGKTDPHVWMSPVLSQKLAESIKNNLVEADAEGAETYESNYAELITELEQLDRSFSELGNTVSNNTFFVSHSAFGYIAEPYGLEQIAVAGLNSQDEPSQKELTEIVDLAKEKEIDYIVFEQNVSSNLTEVIQQEVGAEAVQMHNLSVLTQEDIDNGETYFSLMEKNQETLKMILE</sequence>
<dbReference type="SUPFAM" id="SSF53807">
    <property type="entry name" value="Helical backbone' metal receptor"/>
    <property type="match status" value="1"/>
</dbReference>